<dbReference type="EMBL" id="BNAV01000001">
    <property type="protein sequence ID" value="GHF40229.1"/>
    <property type="molecule type" value="Genomic_DNA"/>
</dbReference>
<dbReference type="GO" id="GO:0030655">
    <property type="term" value="P:beta-lactam antibiotic catabolic process"/>
    <property type="evidence" value="ECO:0007669"/>
    <property type="project" value="InterPro"/>
</dbReference>
<evidence type="ECO:0000259" key="1">
    <source>
        <dbReference type="Pfam" id="PF13354"/>
    </source>
</evidence>
<accession>A0A8H9IRA2</accession>
<reference evidence="2" key="2">
    <citation type="submission" date="2020-09" db="EMBL/GenBank/DDBJ databases">
        <authorList>
            <person name="Sun Q."/>
            <person name="Zhou Y."/>
        </authorList>
    </citation>
    <scope>NUCLEOTIDE SEQUENCE</scope>
    <source>
        <strain evidence="2">CGMCC 4.7679</strain>
    </source>
</reference>
<dbReference type="GO" id="GO:0046677">
    <property type="term" value="P:response to antibiotic"/>
    <property type="evidence" value="ECO:0007669"/>
    <property type="project" value="InterPro"/>
</dbReference>
<dbReference type="PANTHER" id="PTHR35333:SF3">
    <property type="entry name" value="BETA-LACTAMASE-TYPE TRANSPEPTIDASE FOLD CONTAINING PROTEIN"/>
    <property type="match status" value="1"/>
</dbReference>
<dbReference type="Gene3D" id="3.40.710.10">
    <property type="entry name" value="DD-peptidase/beta-lactamase superfamily"/>
    <property type="match status" value="1"/>
</dbReference>
<evidence type="ECO:0000313" key="3">
    <source>
        <dbReference type="Proteomes" id="UP000658656"/>
    </source>
</evidence>
<organism evidence="2 3">
    <name type="scientific">Amycolatopsis bartoniae</name>
    <dbReference type="NCBI Taxonomy" id="941986"/>
    <lineage>
        <taxon>Bacteria</taxon>
        <taxon>Bacillati</taxon>
        <taxon>Actinomycetota</taxon>
        <taxon>Actinomycetes</taxon>
        <taxon>Pseudonocardiales</taxon>
        <taxon>Pseudonocardiaceae</taxon>
        <taxon>Amycolatopsis</taxon>
    </lineage>
</organism>
<reference evidence="2" key="1">
    <citation type="journal article" date="2014" name="Int. J. Syst. Evol. Microbiol.">
        <title>Complete genome sequence of Corynebacterium casei LMG S-19264T (=DSM 44701T), isolated from a smear-ripened cheese.</title>
        <authorList>
            <consortium name="US DOE Joint Genome Institute (JGI-PGF)"/>
            <person name="Walter F."/>
            <person name="Albersmeier A."/>
            <person name="Kalinowski J."/>
            <person name="Ruckert C."/>
        </authorList>
    </citation>
    <scope>NUCLEOTIDE SEQUENCE</scope>
    <source>
        <strain evidence="2">CGMCC 4.7679</strain>
    </source>
</reference>
<dbReference type="InterPro" id="IPR000871">
    <property type="entry name" value="Beta-lactam_class-A"/>
</dbReference>
<gene>
    <name evidence="2" type="primary">ampC</name>
    <name evidence="2" type="ORF">GCM10017566_12010</name>
</gene>
<name>A0A8H9IRA2_9PSEU</name>
<comment type="caution">
    <text evidence="2">The sequence shown here is derived from an EMBL/GenBank/DDBJ whole genome shotgun (WGS) entry which is preliminary data.</text>
</comment>
<dbReference type="InterPro" id="IPR012338">
    <property type="entry name" value="Beta-lactam/transpept-like"/>
</dbReference>
<keyword evidence="3" id="KW-1185">Reference proteome</keyword>
<dbReference type="GO" id="GO:0008800">
    <property type="term" value="F:beta-lactamase activity"/>
    <property type="evidence" value="ECO:0007669"/>
    <property type="project" value="InterPro"/>
</dbReference>
<sequence length="237" mass="24699">MYALDTGSGRDVAYHADQRFAYASTIKALATGAVLRKESDVDKMLTYSPAEVVSHSPVTGDRTSVTLREAARAALQQSDNTAGNLLFRELGGPQGLDAALHEVGDTTTHADRTEVTLNEAVPGDVRDTSTPRAMATSLRTFLLGDALPADARALLADWMRGNTTGATLIRAGLPAQWTVADKSGAGNYGTRNDIAVAWPPSGAPVVLAVMSTKDAKDAAYDDGLVARAASVALTALG</sequence>
<dbReference type="NCBIfam" id="NF033103">
    <property type="entry name" value="bla_class_A"/>
    <property type="match status" value="1"/>
</dbReference>
<feature type="domain" description="Beta-lactamase class A catalytic" evidence="1">
    <location>
        <begin position="2"/>
        <end position="210"/>
    </location>
</feature>
<proteinExistence type="predicted"/>
<dbReference type="InterPro" id="IPR045155">
    <property type="entry name" value="Beta-lactam_cat"/>
</dbReference>
<dbReference type="SUPFAM" id="SSF56601">
    <property type="entry name" value="beta-lactamase/transpeptidase-like"/>
    <property type="match status" value="1"/>
</dbReference>
<dbReference type="Pfam" id="PF13354">
    <property type="entry name" value="Beta-lactamase2"/>
    <property type="match status" value="1"/>
</dbReference>
<dbReference type="AlphaFoldDB" id="A0A8H9IRA2"/>
<evidence type="ECO:0000313" key="2">
    <source>
        <dbReference type="EMBL" id="GHF40229.1"/>
    </source>
</evidence>
<dbReference type="PRINTS" id="PR00118">
    <property type="entry name" value="BLACTAMASEA"/>
</dbReference>
<dbReference type="PANTHER" id="PTHR35333">
    <property type="entry name" value="BETA-LACTAMASE"/>
    <property type="match status" value="1"/>
</dbReference>
<protein>
    <submittedName>
        <fullName evidence="2">Beta-lactamase</fullName>
    </submittedName>
</protein>
<dbReference type="Proteomes" id="UP000658656">
    <property type="component" value="Unassembled WGS sequence"/>
</dbReference>